<dbReference type="EMBL" id="GGEC01016766">
    <property type="protein sequence ID" value="MBW97249.1"/>
    <property type="molecule type" value="Transcribed_RNA"/>
</dbReference>
<evidence type="ECO:0000313" key="1">
    <source>
        <dbReference type="EMBL" id="MBW97249.1"/>
    </source>
</evidence>
<accession>A0A2P2JUV9</accession>
<sequence>MNFFGFHTYPLDPYMLLYARARTRRLRFPRQLSLDSILFY</sequence>
<reference evidence="1" key="1">
    <citation type="submission" date="2018-02" db="EMBL/GenBank/DDBJ databases">
        <title>Rhizophora mucronata_Transcriptome.</title>
        <authorList>
            <person name="Meera S.P."/>
            <person name="Sreeshan A."/>
            <person name="Augustine A."/>
        </authorList>
    </citation>
    <scope>NUCLEOTIDE SEQUENCE</scope>
    <source>
        <tissue evidence="1">Leaf</tissue>
    </source>
</reference>
<proteinExistence type="predicted"/>
<organism evidence="1">
    <name type="scientific">Rhizophora mucronata</name>
    <name type="common">Asiatic mangrove</name>
    <dbReference type="NCBI Taxonomy" id="61149"/>
    <lineage>
        <taxon>Eukaryota</taxon>
        <taxon>Viridiplantae</taxon>
        <taxon>Streptophyta</taxon>
        <taxon>Embryophyta</taxon>
        <taxon>Tracheophyta</taxon>
        <taxon>Spermatophyta</taxon>
        <taxon>Magnoliopsida</taxon>
        <taxon>eudicotyledons</taxon>
        <taxon>Gunneridae</taxon>
        <taxon>Pentapetalae</taxon>
        <taxon>rosids</taxon>
        <taxon>fabids</taxon>
        <taxon>Malpighiales</taxon>
        <taxon>Rhizophoraceae</taxon>
        <taxon>Rhizophora</taxon>
    </lineage>
</organism>
<protein>
    <submittedName>
        <fullName evidence="1">Uncharacterized protein</fullName>
    </submittedName>
</protein>
<dbReference type="AlphaFoldDB" id="A0A2P2JUV9"/>
<name>A0A2P2JUV9_RHIMU</name>